<accession>F3L3P4</accession>
<dbReference type="PANTHER" id="PTHR34580">
    <property type="match status" value="1"/>
</dbReference>
<dbReference type="Pfam" id="PF26107">
    <property type="entry name" value="BrxR_CTD"/>
    <property type="match status" value="1"/>
</dbReference>
<feature type="domain" description="WYL" evidence="1">
    <location>
        <begin position="126"/>
        <end position="190"/>
    </location>
</feature>
<evidence type="ECO:0000313" key="5">
    <source>
        <dbReference type="Proteomes" id="UP000005615"/>
    </source>
</evidence>
<reference evidence="4 5" key="1">
    <citation type="journal article" date="2011" name="J. Bacteriol.">
        <title>Genome sequence of strain IMCC3088, a proteorhodopsin-containing marine bacterium belonging to the OM60/NOR5 clade.</title>
        <authorList>
            <person name="Jang Y."/>
            <person name="Oh H.M."/>
            <person name="Kang I."/>
            <person name="Lee K."/>
            <person name="Yang S.J."/>
            <person name="Cho J.C."/>
        </authorList>
    </citation>
    <scope>NUCLEOTIDE SEQUENCE [LARGE SCALE GENOMIC DNA]</scope>
    <source>
        <strain evidence="4 5">IMCC3088</strain>
    </source>
</reference>
<dbReference type="eggNOG" id="COG2378">
    <property type="taxonomic scope" value="Bacteria"/>
</dbReference>
<dbReference type="Proteomes" id="UP000005615">
    <property type="component" value="Unassembled WGS sequence"/>
</dbReference>
<dbReference type="OrthoDB" id="6400324at2"/>
<dbReference type="InterPro" id="IPR059019">
    <property type="entry name" value="WHD_CapW"/>
</dbReference>
<dbReference type="InterPro" id="IPR026881">
    <property type="entry name" value="WYL_dom"/>
</dbReference>
<evidence type="ECO:0000313" key="4">
    <source>
        <dbReference type="EMBL" id="EGG29074.1"/>
    </source>
</evidence>
<dbReference type="InterPro" id="IPR051534">
    <property type="entry name" value="CBASS_pafABC_assoc_protein"/>
</dbReference>
<feature type="domain" description="DNA-binding transcriptional repressor CapW winged helix-turn-helix" evidence="3">
    <location>
        <begin position="11"/>
        <end position="93"/>
    </location>
</feature>
<dbReference type="EMBL" id="AEIG01000065">
    <property type="protein sequence ID" value="EGG29074.1"/>
    <property type="molecule type" value="Genomic_DNA"/>
</dbReference>
<evidence type="ECO:0000259" key="3">
    <source>
        <dbReference type="Pfam" id="PF26109"/>
    </source>
</evidence>
<keyword evidence="5" id="KW-1185">Reference proteome</keyword>
<proteinExistence type="predicted"/>
<protein>
    <submittedName>
        <fullName evidence="4">Uncharacterized protein</fullName>
    </submittedName>
</protein>
<dbReference type="InterPro" id="IPR059020">
    <property type="entry name" value="CapW_CTD"/>
</dbReference>
<evidence type="ECO:0000259" key="2">
    <source>
        <dbReference type="Pfam" id="PF26107"/>
    </source>
</evidence>
<dbReference type="PIRSF" id="PIRSF015558">
    <property type="entry name" value="Txn_reg_DeoR_prd"/>
    <property type="match status" value="1"/>
</dbReference>
<organism evidence="4 5">
    <name type="scientific">Aequoribacter fuscus</name>
    <dbReference type="NCBI Taxonomy" id="2518989"/>
    <lineage>
        <taxon>Bacteria</taxon>
        <taxon>Pseudomonadati</taxon>
        <taxon>Pseudomonadota</taxon>
        <taxon>Gammaproteobacteria</taxon>
        <taxon>Cellvibrionales</taxon>
        <taxon>Halieaceae</taxon>
        <taxon>Aequoribacter</taxon>
    </lineage>
</organism>
<dbReference type="PANTHER" id="PTHR34580:SF3">
    <property type="entry name" value="PROTEIN PAFB"/>
    <property type="match status" value="1"/>
</dbReference>
<dbReference type="RefSeq" id="WP_009576415.1">
    <property type="nucleotide sequence ID" value="NZ_AEIG01000065.1"/>
</dbReference>
<dbReference type="PROSITE" id="PS52050">
    <property type="entry name" value="WYL"/>
    <property type="match status" value="1"/>
</dbReference>
<dbReference type="STRING" id="2518989.IMCC3088_2236"/>
<gene>
    <name evidence="4" type="ORF">IMCC3088_2236</name>
</gene>
<dbReference type="InterPro" id="IPR016634">
    <property type="entry name" value="CapW-like"/>
</dbReference>
<comment type="caution">
    <text evidence="4">The sequence shown here is derived from an EMBL/GenBank/DDBJ whole genome shotgun (WGS) entry which is preliminary data.</text>
</comment>
<dbReference type="AlphaFoldDB" id="F3L3P4"/>
<dbReference type="Pfam" id="PF13280">
    <property type="entry name" value="WYL"/>
    <property type="match status" value="1"/>
</dbReference>
<name>F3L3P4_9GAMM</name>
<evidence type="ECO:0000259" key="1">
    <source>
        <dbReference type="Pfam" id="PF13280"/>
    </source>
</evidence>
<sequence length="288" mass="33176">MIQTQWPLRWDLLSRYRLIEIIAYWEGRLTTKHLIDAFGIGRQQASKDINTYLKTIAPGNLVYDKYIKGYRPSQAFIPKLTKGQTEEYLQLVAAKQSLNDTFTDLHLGLQHAEALRVPLRNTRPDIIRALITAMREQQRLEVDYVSIVSPNRDGRIIVPHSIVNTGLRWHVRAWCEKNQDYRDFVLSRFRGEASLLGPSEHGLDGDSAWNTHIEIHVTADQRLSPAQRDVVVRDYGMLNGRLTVQSRAALAYYVLQQLNIDPNSIHAKPEAQQIVVQNLSELEPYLFH</sequence>
<feature type="domain" description="DNA-binding transcriptional repressor CapW C-terminal dimerisation" evidence="2">
    <location>
        <begin position="213"/>
        <end position="282"/>
    </location>
</feature>
<dbReference type="Pfam" id="PF26109">
    <property type="entry name" value="WHD_BrxR"/>
    <property type="match status" value="1"/>
</dbReference>